<sequence>MVHTGSRDGAKQRWQQRPATRKSTVSHQRTSNETQKKMDAKTCYRCGTTSHLANYPKCPAKQSKCRQCGKVGHFARVCRSSASTCVVQEVDVPELTVLSIEMPLPAKRKHNLKCTVSLHTVDGNSIDTELLVDTGSAVSILPEHLYQQYFSDISLTVPNVRLVTYMQKTIPVLGCLTITASFQCHCTQVSFFIVPGGTPLLGMDLFTALHLDIRNGSVVSSAKNGQVAVNFTEPLGLAAGFVHKVNVRSDVLPIQQKLRRLPFAVRDAVSQELKRLESEGIIEKVESSPWVSPVVVIQKKTGGIRLCVDLREPNKAVVIDSHPLPHIEEIFTELRGASMFSTIDLQNAYHQVTLHEDSRDLTAFITLHIFLHTYRATPHAVTKLSPAELLHGRQIKTKLHVGGLPCVAPPKDQKNLKEIIQQSQNKMKEYTDRQRHANSPKIPVGSFVPIRKPGIIKKGHSKFTPPLKVVAHKGPATYLLADGRAWNAIHLAPTSPCVTTSDTVSLAEDSFKPLEAPQTSQMSISSPTTSRPH</sequence>
<dbReference type="PROSITE" id="PS00141">
    <property type="entry name" value="ASP_PROTEASE"/>
    <property type="match status" value="1"/>
</dbReference>
<dbReference type="InterPro" id="IPR050951">
    <property type="entry name" value="Retrovirus_Pol_polyprotein"/>
</dbReference>
<dbReference type="SUPFAM" id="SSF57756">
    <property type="entry name" value="Retrovirus zinc finger-like domains"/>
    <property type="match status" value="1"/>
</dbReference>
<feature type="compositionally biased region" description="Polar residues" evidence="2">
    <location>
        <begin position="517"/>
        <end position="533"/>
    </location>
</feature>
<feature type="region of interest" description="Disordered" evidence="2">
    <location>
        <begin position="1"/>
        <end position="36"/>
    </location>
</feature>
<dbReference type="Gene3D" id="4.10.60.10">
    <property type="entry name" value="Zinc finger, CCHC-type"/>
    <property type="match status" value="1"/>
</dbReference>
<dbReference type="PANTHER" id="PTHR37984:SF9">
    <property type="entry name" value="INTEGRASE CATALYTIC DOMAIN-CONTAINING PROTEIN"/>
    <property type="match status" value="1"/>
</dbReference>
<dbReference type="GO" id="GO:0003676">
    <property type="term" value="F:nucleic acid binding"/>
    <property type="evidence" value="ECO:0007669"/>
    <property type="project" value="InterPro"/>
</dbReference>
<dbReference type="Gene3D" id="2.40.70.10">
    <property type="entry name" value="Acid Proteases"/>
    <property type="match status" value="1"/>
</dbReference>
<dbReference type="GO" id="GO:0008270">
    <property type="term" value="F:zinc ion binding"/>
    <property type="evidence" value="ECO:0007669"/>
    <property type="project" value="UniProtKB-KW"/>
</dbReference>
<dbReference type="InterPro" id="IPR001878">
    <property type="entry name" value="Znf_CCHC"/>
</dbReference>
<protein>
    <recommendedName>
        <fullName evidence="3">CCHC-type domain-containing protein</fullName>
    </recommendedName>
</protein>
<evidence type="ECO:0000256" key="2">
    <source>
        <dbReference type="SAM" id="MobiDB-lite"/>
    </source>
</evidence>
<dbReference type="SMART" id="SM00343">
    <property type="entry name" value="ZnF_C2HC"/>
    <property type="match status" value="2"/>
</dbReference>
<dbReference type="Pfam" id="PF00098">
    <property type="entry name" value="zf-CCHC"/>
    <property type="match status" value="1"/>
</dbReference>
<keyword evidence="1" id="KW-0862">Zinc</keyword>
<proteinExistence type="predicted"/>
<gene>
    <name evidence="4" type="ORF">DPX16_21123</name>
</gene>
<dbReference type="InterPro" id="IPR000477">
    <property type="entry name" value="RT_dom"/>
</dbReference>
<keyword evidence="1" id="KW-0863">Zinc-finger</keyword>
<dbReference type="EMBL" id="RJVU01012097">
    <property type="protein sequence ID" value="ROL53190.1"/>
    <property type="molecule type" value="Genomic_DNA"/>
</dbReference>
<dbReference type="CDD" id="cd01647">
    <property type="entry name" value="RT_LTR"/>
    <property type="match status" value="1"/>
</dbReference>
<dbReference type="Gene3D" id="3.10.10.10">
    <property type="entry name" value="HIV Type 1 Reverse Transcriptase, subunit A, domain 1"/>
    <property type="match status" value="1"/>
</dbReference>
<organism evidence="4 5">
    <name type="scientific">Anabarilius grahami</name>
    <name type="common">Kanglang fish</name>
    <name type="synonym">Barilius grahami</name>
    <dbReference type="NCBI Taxonomy" id="495550"/>
    <lineage>
        <taxon>Eukaryota</taxon>
        <taxon>Metazoa</taxon>
        <taxon>Chordata</taxon>
        <taxon>Craniata</taxon>
        <taxon>Vertebrata</taxon>
        <taxon>Euteleostomi</taxon>
        <taxon>Actinopterygii</taxon>
        <taxon>Neopterygii</taxon>
        <taxon>Teleostei</taxon>
        <taxon>Ostariophysi</taxon>
        <taxon>Cypriniformes</taxon>
        <taxon>Xenocyprididae</taxon>
        <taxon>Xenocypridinae</taxon>
        <taxon>Xenocypridinae incertae sedis</taxon>
        <taxon>Anabarilius</taxon>
    </lineage>
</organism>
<dbReference type="Pfam" id="PF00078">
    <property type="entry name" value="RVT_1"/>
    <property type="match status" value="1"/>
</dbReference>
<dbReference type="SUPFAM" id="SSF56672">
    <property type="entry name" value="DNA/RNA polymerases"/>
    <property type="match status" value="1"/>
</dbReference>
<dbReference type="GO" id="GO:0004190">
    <property type="term" value="F:aspartic-type endopeptidase activity"/>
    <property type="evidence" value="ECO:0007669"/>
    <property type="project" value="InterPro"/>
</dbReference>
<dbReference type="PANTHER" id="PTHR37984">
    <property type="entry name" value="PROTEIN CBG26694"/>
    <property type="match status" value="1"/>
</dbReference>
<evidence type="ECO:0000313" key="4">
    <source>
        <dbReference type="EMBL" id="ROL53190.1"/>
    </source>
</evidence>
<name>A0A3N0Z3V7_ANAGA</name>
<keyword evidence="1" id="KW-0479">Metal-binding</keyword>
<dbReference type="AlphaFoldDB" id="A0A3N0Z3V7"/>
<accession>A0A3N0Z3V7</accession>
<reference evidence="4 5" key="1">
    <citation type="submission" date="2018-10" db="EMBL/GenBank/DDBJ databases">
        <title>Genome assembly for a Yunnan-Guizhou Plateau 3E fish, Anabarilius grahami (Regan), and its evolutionary and genetic applications.</title>
        <authorList>
            <person name="Jiang W."/>
        </authorList>
    </citation>
    <scope>NUCLEOTIDE SEQUENCE [LARGE SCALE GENOMIC DNA]</scope>
    <source>
        <strain evidence="4">AG-KIZ</strain>
        <tissue evidence="4">Muscle</tissue>
    </source>
</reference>
<comment type="caution">
    <text evidence="4">The sequence shown here is derived from an EMBL/GenBank/DDBJ whole genome shotgun (WGS) entry which is preliminary data.</text>
</comment>
<dbReference type="GO" id="GO:0016779">
    <property type="term" value="F:nucleotidyltransferase activity"/>
    <property type="evidence" value="ECO:0007669"/>
    <property type="project" value="UniProtKB-KW"/>
</dbReference>
<dbReference type="PROSITE" id="PS50158">
    <property type="entry name" value="ZF_CCHC"/>
    <property type="match status" value="1"/>
</dbReference>
<feature type="region of interest" description="Disordered" evidence="2">
    <location>
        <begin position="510"/>
        <end position="533"/>
    </location>
</feature>
<evidence type="ECO:0000259" key="3">
    <source>
        <dbReference type="PROSITE" id="PS50158"/>
    </source>
</evidence>
<evidence type="ECO:0000256" key="1">
    <source>
        <dbReference type="PROSITE-ProRule" id="PRU00047"/>
    </source>
</evidence>
<dbReference type="InterPro" id="IPR021109">
    <property type="entry name" value="Peptidase_aspartic_dom_sf"/>
</dbReference>
<feature type="compositionally biased region" description="Basic and acidic residues" evidence="2">
    <location>
        <begin position="1"/>
        <end position="11"/>
    </location>
</feature>
<feature type="domain" description="CCHC-type" evidence="3">
    <location>
        <begin position="64"/>
        <end position="80"/>
    </location>
</feature>
<dbReference type="GO" id="GO:0006508">
    <property type="term" value="P:proteolysis"/>
    <property type="evidence" value="ECO:0007669"/>
    <property type="project" value="InterPro"/>
</dbReference>
<dbReference type="SUPFAM" id="SSF50630">
    <property type="entry name" value="Acid proteases"/>
    <property type="match status" value="1"/>
</dbReference>
<dbReference type="InterPro" id="IPR043502">
    <property type="entry name" value="DNA/RNA_pol_sf"/>
</dbReference>
<feature type="compositionally biased region" description="Polar residues" evidence="2">
    <location>
        <begin position="13"/>
        <end position="33"/>
    </location>
</feature>
<dbReference type="Proteomes" id="UP000281406">
    <property type="component" value="Unassembled WGS sequence"/>
</dbReference>
<dbReference type="InterPro" id="IPR001969">
    <property type="entry name" value="Aspartic_peptidase_AS"/>
</dbReference>
<keyword evidence="5" id="KW-1185">Reference proteome</keyword>
<evidence type="ECO:0000313" key="5">
    <source>
        <dbReference type="Proteomes" id="UP000281406"/>
    </source>
</evidence>
<dbReference type="InterPro" id="IPR036875">
    <property type="entry name" value="Znf_CCHC_sf"/>
</dbReference>
<dbReference type="GO" id="GO:0004519">
    <property type="term" value="F:endonuclease activity"/>
    <property type="evidence" value="ECO:0007669"/>
    <property type="project" value="UniProtKB-KW"/>
</dbReference>
<dbReference type="OrthoDB" id="775972at2759"/>